<comment type="function">
    <text evidence="9">Involved in the biosynthesis of ADP-glucose, a building block required for the elongation reactions to produce glycogen. Catalyzes the reaction between ATP and alpha-D-glucose 1-phosphate (G1P) to produce pyrophosphate and ADP-Glc.</text>
</comment>
<dbReference type="GO" id="GO:0005524">
    <property type="term" value="F:ATP binding"/>
    <property type="evidence" value="ECO:0007669"/>
    <property type="project" value="UniProtKB-KW"/>
</dbReference>
<dbReference type="UniPathway" id="UPA00164"/>
<feature type="binding site" evidence="9">
    <location>
        <begin position="179"/>
        <end position="180"/>
    </location>
    <ligand>
        <name>alpha-D-glucose 1-phosphate</name>
        <dbReference type="ChEBI" id="CHEBI:58601"/>
    </ligand>
</feature>
<name>A0A1M4SYZ0_9THEO</name>
<dbReference type="SUPFAM" id="SSF51161">
    <property type="entry name" value="Trimeric LpxA-like enzymes"/>
    <property type="match status" value="1"/>
</dbReference>
<feature type="domain" description="Nucleotidyl transferase" evidence="10">
    <location>
        <begin position="7"/>
        <end position="260"/>
    </location>
</feature>
<gene>
    <name evidence="9" type="primary">glgC</name>
    <name evidence="12" type="ORF">SAMN02745195_00315</name>
</gene>
<comment type="pathway">
    <text evidence="9">Glycan biosynthesis; glycogen biosynthesis.</text>
</comment>
<evidence type="ECO:0000256" key="4">
    <source>
        <dbReference type="ARBA" id="ARBA00022695"/>
    </source>
</evidence>
<sequence>MEREIIALILAGGQGSRLELLTKTNAKPAVEFGGKYRIIDFTLSNCSNSSIEVVGVLTQYQPLILHSHIGIGSAWDLDRVNGGVTILPPYTEERGGKWYSGTADAVLKNINFVERYSPENLLILSGDHVYKMDYLKMLKFHKQKDADATIAVTKVPIEEASRFGIMNTYEDYRIYEFEEKPKKPKNTLASMGIYIFKWDKLKEVLMEDAQDESSSHDFGKDIIPKMLKKGYKMYAYVFNGYWKDVGTISSYWEASMDLIKEDPYSPKEEELRLFDGSWKVYSASFAYPPQYIGPSAKISNSLIVEGCIVFGTVSNSILSYGVVVGEKAEIIDSIIMSDAVIEDGAKVVKSIIGPKVVVKRGSIVGNCKEITVVREGEIVMENVN</sequence>
<comment type="catalytic activity">
    <reaction evidence="9">
        <text>alpha-D-glucose 1-phosphate + ATP + H(+) = ADP-alpha-D-glucose + diphosphate</text>
        <dbReference type="Rhea" id="RHEA:12120"/>
        <dbReference type="ChEBI" id="CHEBI:15378"/>
        <dbReference type="ChEBI" id="CHEBI:30616"/>
        <dbReference type="ChEBI" id="CHEBI:33019"/>
        <dbReference type="ChEBI" id="CHEBI:57498"/>
        <dbReference type="ChEBI" id="CHEBI:58601"/>
        <dbReference type="EC" id="2.7.7.27"/>
    </reaction>
</comment>
<dbReference type="Pfam" id="PF24894">
    <property type="entry name" value="Hexapep_GlmU"/>
    <property type="match status" value="1"/>
</dbReference>
<dbReference type="Gene3D" id="3.90.550.10">
    <property type="entry name" value="Spore Coat Polysaccharide Biosynthesis Protein SpsA, Chain A"/>
    <property type="match status" value="1"/>
</dbReference>
<keyword evidence="7 9" id="KW-0320">Glycogen biosynthesis</keyword>
<dbReference type="GO" id="GO:0005978">
    <property type="term" value="P:glycogen biosynthetic process"/>
    <property type="evidence" value="ECO:0007669"/>
    <property type="project" value="UniProtKB-UniRule"/>
</dbReference>
<evidence type="ECO:0000256" key="9">
    <source>
        <dbReference type="HAMAP-Rule" id="MF_00624"/>
    </source>
</evidence>
<proteinExistence type="inferred from homology"/>
<dbReference type="Pfam" id="PF00483">
    <property type="entry name" value="NTP_transferase"/>
    <property type="match status" value="1"/>
</dbReference>
<dbReference type="CDD" id="cd04651">
    <property type="entry name" value="LbH_G1P_AT_C"/>
    <property type="match status" value="1"/>
</dbReference>
<dbReference type="PROSITE" id="PS00808">
    <property type="entry name" value="ADP_GLC_PYROPHOSPH_1"/>
    <property type="match status" value="1"/>
</dbReference>
<dbReference type="InterPro" id="IPR011004">
    <property type="entry name" value="Trimer_LpxA-like_sf"/>
</dbReference>
<keyword evidence="6 9" id="KW-0067">ATP-binding</keyword>
<comment type="subunit">
    <text evidence="9">Homotetramer.</text>
</comment>
<dbReference type="PROSITE" id="PS00810">
    <property type="entry name" value="ADP_GLC_PYROPHOSPH_3"/>
    <property type="match status" value="1"/>
</dbReference>
<dbReference type="NCBIfam" id="TIGR02091">
    <property type="entry name" value="glgC"/>
    <property type="match status" value="1"/>
</dbReference>
<dbReference type="PANTHER" id="PTHR43523:SF2">
    <property type="entry name" value="GLUCOSE-1-PHOSPHATE ADENYLYLTRANSFERASE"/>
    <property type="match status" value="1"/>
</dbReference>
<evidence type="ECO:0000256" key="6">
    <source>
        <dbReference type="ARBA" id="ARBA00022840"/>
    </source>
</evidence>
<reference evidence="13" key="1">
    <citation type="submission" date="2016-11" db="EMBL/GenBank/DDBJ databases">
        <authorList>
            <person name="Varghese N."/>
            <person name="Submissions S."/>
        </authorList>
    </citation>
    <scope>NUCLEOTIDE SEQUENCE [LARGE SCALE GENOMIC DNA]</scope>
    <source>
        <strain evidence="13">DSM 18761</strain>
    </source>
</reference>
<dbReference type="InterPro" id="IPR056818">
    <property type="entry name" value="GlmU/GlgC-like_hexapep"/>
</dbReference>
<dbReference type="PANTHER" id="PTHR43523">
    <property type="entry name" value="GLUCOSE-1-PHOSPHATE ADENYLYLTRANSFERASE-RELATED"/>
    <property type="match status" value="1"/>
</dbReference>
<evidence type="ECO:0000256" key="5">
    <source>
        <dbReference type="ARBA" id="ARBA00022741"/>
    </source>
</evidence>
<feature type="binding site" evidence="9">
    <location>
        <position position="99"/>
    </location>
    <ligand>
        <name>alpha-D-glucose 1-phosphate</name>
        <dbReference type="ChEBI" id="CHEBI:58601"/>
    </ligand>
</feature>
<dbReference type="EMBL" id="FQUR01000006">
    <property type="protein sequence ID" value="SHE37364.1"/>
    <property type="molecule type" value="Genomic_DNA"/>
</dbReference>
<keyword evidence="4 9" id="KW-0548">Nucleotidyltransferase</keyword>
<dbReference type="SUPFAM" id="SSF53448">
    <property type="entry name" value="Nucleotide-diphospho-sugar transferases"/>
    <property type="match status" value="1"/>
</dbReference>
<keyword evidence="8 9" id="KW-0119">Carbohydrate metabolism</keyword>
<dbReference type="CDD" id="cd02508">
    <property type="entry name" value="ADP_Glucose_PP"/>
    <property type="match status" value="1"/>
</dbReference>
<protein>
    <recommendedName>
        <fullName evidence="9">Glucose-1-phosphate adenylyltransferase</fullName>
        <ecNumber evidence="9">2.7.7.27</ecNumber>
    </recommendedName>
    <alternativeName>
        <fullName evidence="9">ADP-glucose pyrophosphorylase</fullName>
        <shortName evidence="9">ADPGlc PPase</shortName>
    </alternativeName>
    <alternativeName>
        <fullName evidence="9">ADP-glucose synthase</fullName>
    </alternativeName>
</protein>
<dbReference type="InterPro" id="IPR029044">
    <property type="entry name" value="Nucleotide-diphossugar_trans"/>
</dbReference>
<evidence type="ECO:0000256" key="8">
    <source>
        <dbReference type="ARBA" id="ARBA00023277"/>
    </source>
</evidence>
<evidence type="ECO:0000313" key="13">
    <source>
        <dbReference type="Proteomes" id="UP000184127"/>
    </source>
</evidence>
<keyword evidence="13" id="KW-1185">Reference proteome</keyword>
<dbReference type="InterPro" id="IPR005835">
    <property type="entry name" value="NTP_transferase_dom"/>
</dbReference>
<keyword evidence="2 9" id="KW-0321">Glycogen metabolism</keyword>
<dbReference type="HAMAP" id="MF_00624">
    <property type="entry name" value="GlgC"/>
    <property type="match status" value="1"/>
</dbReference>
<evidence type="ECO:0000256" key="2">
    <source>
        <dbReference type="ARBA" id="ARBA00022600"/>
    </source>
</evidence>
<dbReference type="InterPro" id="IPR023049">
    <property type="entry name" value="GlgC_bac"/>
</dbReference>
<evidence type="ECO:0000256" key="1">
    <source>
        <dbReference type="ARBA" id="ARBA00010443"/>
    </source>
</evidence>
<dbReference type="PROSITE" id="PS00809">
    <property type="entry name" value="ADP_GLC_PYROPHOSPH_2"/>
    <property type="match status" value="1"/>
</dbReference>
<evidence type="ECO:0000313" key="12">
    <source>
        <dbReference type="EMBL" id="SHE37364.1"/>
    </source>
</evidence>
<feature type="binding site" evidence="9">
    <location>
        <position position="164"/>
    </location>
    <ligand>
        <name>alpha-D-glucose 1-phosphate</name>
        <dbReference type="ChEBI" id="CHEBI:58601"/>
    </ligand>
</feature>
<dbReference type="AlphaFoldDB" id="A0A1M4SYZ0"/>
<dbReference type="NCBIfam" id="NF003670">
    <property type="entry name" value="PRK05293.1"/>
    <property type="match status" value="1"/>
</dbReference>
<accession>A0A1M4SYZ0</accession>
<comment type="similarity">
    <text evidence="1 9">Belongs to the bacterial/plant glucose-1-phosphate adenylyltransferase family.</text>
</comment>
<organism evidence="12 13">
    <name type="scientific">Thermoanaerobacter uzonensis DSM 18761</name>
    <dbReference type="NCBI Taxonomy" id="1123369"/>
    <lineage>
        <taxon>Bacteria</taxon>
        <taxon>Bacillati</taxon>
        <taxon>Bacillota</taxon>
        <taxon>Clostridia</taxon>
        <taxon>Thermoanaerobacterales</taxon>
        <taxon>Thermoanaerobacteraceae</taxon>
        <taxon>Thermoanaerobacter</taxon>
    </lineage>
</organism>
<dbReference type="EC" id="2.7.7.27" evidence="9"/>
<dbReference type="GO" id="GO:0008878">
    <property type="term" value="F:glucose-1-phosphate adenylyltransferase activity"/>
    <property type="evidence" value="ECO:0007669"/>
    <property type="project" value="UniProtKB-UniRule"/>
</dbReference>
<feature type="domain" description="Glucose-1-phosphate adenylyltransferase/Bifunctional protein GlmU-like C-terminal hexapeptide" evidence="11">
    <location>
        <begin position="296"/>
        <end position="366"/>
    </location>
</feature>
<keyword evidence="5 9" id="KW-0547">Nucleotide-binding</keyword>
<evidence type="ECO:0000256" key="7">
    <source>
        <dbReference type="ARBA" id="ARBA00023056"/>
    </source>
</evidence>
<dbReference type="Proteomes" id="UP000184127">
    <property type="component" value="Unassembled WGS sequence"/>
</dbReference>
<dbReference type="Gene3D" id="2.160.10.10">
    <property type="entry name" value="Hexapeptide repeat proteins"/>
    <property type="match status" value="1"/>
</dbReference>
<dbReference type="InterPro" id="IPR005836">
    <property type="entry name" value="ADP_Glu_pyroP_CS"/>
</dbReference>
<evidence type="ECO:0000259" key="11">
    <source>
        <dbReference type="Pfam" id="PF24894"/>
    </source>
</evidence>
<evidence type="ECO:0000259" key="10">
    <source>
        <dbReference type="Pfam" id="PF00483"/>
    </source>
</evidence>
<dbReference type="RefSeq" id="WP_200773835.1">
    <property type="nucleotide sequence ID" value="NZ_FQUR01000006.1"/>
</dbReference>
<keyword evidence="3 9" id="KW-0808">Transferase</keyword>
<feature type="site" description="Could play a key role in the communication between the regulatory and the substrate sites" evidence="9">
    <location>
        <position position="59"/>
    </location>
</feature>
<dbReference type="InterPro" id="IPR011831">
    <property type="entry name" value="ADP-Glc_PPase"/>
</dbReference>
<evidence type="ECO:0000256" key="3">
    <source>
        <dbReference type="ARBA" id="ARBA00022679"/>
    </source>
</evidence>
<feature type="site" description="Could play a key role in the communication between the regulatory and the substrate sites" evidence="9">
    <location>
        <position position="98"/>
    </location>
</feature>
<feature type="binding site" evidence="9">
    <location>
        <position position="190"/>
    </location>
    <ligand>
        <name>alpha-D-glucose 1-phosphate</name>
        <dbReference type="ChEBI" id="CHEBI:58601"/>
    </ligand>
</feature>